<comment type="subunit">
    <text evidence="2">Heterodimer of SbcC and SbcD.</text>
</comment>
<feature type="coiled-coil region" evidence="4">
    <location>
        <begin position="389"/>
        <end position="444"/>
    </location>
</feature>
<dbReference type="InterPro" id="IPR038729">
    <property type="entry name" value="Rad50/SbcC_AAA"/>
</dbReference>
<evidence type="ECO:0000256" key="2">
    <source>
        <dbReference type="ARBA" id="ARBA00011322"/>
    </source>
</evidence>
<dbReference type="InterPro" id="IPR027417">
    <property type="entry name" value="P-loop_NTPase"/>
</dbReference>
<keyword evidence="8" id="KW-1185">Reference proteome</keyword>
<dbReference type="Pfam" id="PF13476">
    <property type="entry name" value="AAA_23"/>
    <property type="match status" value="1"/>
</dbReference>
<keyword evidence="4" id="KW-0175">Coiled coil</keyword>
<protein>
    <recommendedName>
        <fullName evidence="3">Nuclease SbcCD subunit C</fullName>
    </recommendedName>
</protein>
<name>A0ABV6PBW1_9MICC</name>
<feature type="coiled-coil region" evidence="4">
    <location>
        <begin position="636"/>
        <end position="670"/>
    </location>
</feature>
<evidence type="ECO:0000256" key="3">
    <source>
        <dbReference type="ARBA" id="ARBA00013368"/>
    </source>
</evidence>
<evidence type="ECO:0000313" key="7">
    <source>
        <dbReference type="EMBL" id="MFC0582615.1"/>
    </source>
</evidence>
<feature type="domain" description="Rad50/SbcC-type AAA" evidence="6">
    <location>
        <begin position="5"/>
        <end position="218"/>
    </location>
</feature>
<evidence type="ECO:0000259" key="6">
    <source>
        <dbReference type="Pfam" id="PF13476"/>
    </source>
</evidence>
<feature type="coiled-coil region" evidence="4">
    <location>
        <begin position="543"/>
        <end position="570"/>
    </location>
</feature>
<proteinExistence type="inferred from homology"/>
<evidence type="ECO:0000256" key="1">
    <source>
        <dbReference type="ARBA" id="ARBA00006930"/>
    </source>
</evidence>
<sequence length="1047" mass="116331">MRIHRLKFCSIGPYLTPQDLDFDELSAAGVFLFSGPTGSGKSTILDAICLALYNQPVKKRGDSAEAVVSNNTDLNALPPEVELVFSVGEKTYHIHRRLTHSAYSTRGKRRLVKRNGTVNLSRVDGDTLIPLANRQDEVGAQILDIVHLSREQFTKVMMLPQGEFAEFLTARSEQRRPILERLFATGRFQQVTDLLKERAAEARKQVQAQLEAQERRQEQVLAHAGEVLDWNQPEVPLSFDEAVGQIQDLCTREQETVNATIATLSETAQELSERQNAIKRDQEAWRLYQNYRQRTEVHQAGQQEYASARSRLQEHRSAMDIWSEVQQRENAGKDLAVAQQNSDQARSVATELFDEPAWLDDDEQTQVQRERLERDKESVAQAVSARTQADAITEQQATLQKNLAATNERLASSEARATELTTELENLEKSLEQLTDQTQLLQQLADTEHTLRQLTPLRTSLVALLAEQDERHQAMIGEQKEFLEARDKHSGLLRLRFAQARLLLAQELVPDEPCAVCGSTEHPNPAAVSAEDADTALVTIEQLESAQHAEQRAEAELARATTALHEAERQSLQAAHDFRHRLQQTTADTSGTATIDLTQLQKTEDLVGDDVQEYIEQRIDDVAEQHQAAQQRQNERIAALARCEQLTVERQQLTEQQAALRQEREAQLATSAALAEQLESCVHITAPWENAYGSVQEARGTIHRQAEVIADVQTAATALQAAKTSAEQAEDALADRLAESDFADVEAVRAARLSGEDLTAIEQRVRSHEQEAAQLEELAKQELCQHGASLAADEAAGEEAESGTGQDRQAQWAEEHTRLQQELAQTQEQMRTQQERVGELNGFARQLAQSVQDLHLLSSEHEEALAAVVHAEHVAAVADGTDNERRISLPIYVLAAKLEKVAIEASRHLLTMTDGRYEIRYDDERRGTAKAGLGLQILDTWSGQERETQTLSGGESFMASLALALGLADVVQQESGGVSMETLFIDEGFGSLDSATLEEVMKTIRSLFDYGRVVGLVSHVEDMKNDIPTQIRIDASTHGSSATIVTG</sequence>
<evidence type="ECO:0000256" key="4">
    <source>
        <dbReference type="SAM" id="Coils"/>
    </source>
</evidence>
<feature type="coiled-coil region" evidence="4">
    <location>
        <begin position="719"/>
        <end position="785"/>
    </location>
</feature>
<feature type="region of interest" description="Disordered" evidence="5">
    <location>
        <begin position="791"/>
        <end position="815"/>
    </location>
</feature>
<dbReference type="Proteomes" id="UP001589862">
    <property type="component" value="Unassembled WGS sequence"/>
</dbReference>
<dbReference type="PANTHER" id="PTHR32114:SF2">
    <property type="entry name" value="ABC TRANSPORTER ABCH.3"/>
    <property type="match status" value="1"/>
</dbReference>
<organism evidence="7 8">
    <name type="scientific">Micrococcoides hystricis</name>
    <dbReference type="NCBI Taxonomy" id="1572761"/>
    <lineage>
        <taxon>Bacteria</taxon>
        <taxon>Bacillati</taxon>
        <taxon>Actinomycetota</taxon>
        <taxon>Actinomycetes</taxon>
        <taxon>Micrococcales</taxon>
        <taxon>Micrococcaceae</taxon>
        <taxon>Micrococcoides</taxon>
    </lineage>
</organism>
<comment type="caution">
    <text evidence="7">The sequence shown here is derived from an EMBL/GenBank/DDBJ whole genome shotgun (WGS) entry which is preliminary data.</text>
</comment>
<dbReference type="Pfam" id="PF13558">
    <property type="entry name" value="SbcC_Walker_B"/>
    <property type="match status" value="1"/>
</dbReference>
<dbReference type="PANTHER" id="PTHR32114">
    <property type="entry name" value="ABC TRANSPORTER ABCH.3"/>
    <property type="match status" value="1"/>
</dbReference>
<evidence type="ECO:0000313" key="8">
    <source>
        <dbReference type="Proteomes" id="UP001589862"/>
    </source>
</evidence>
<dbReference type="Gene3D" id="3.40.50.300">
    <property type="entry name" value="P-loop containing nucleotide triphosphate hydrolases"/>
    <property type="match status" value="2"/>
</dbReference>
<dbReference type="SUPFAM" id="SSF52540">
    <property type="entry name" value="P-loop containing nucleoside triphosphate hydrolases"/>
    <property type="match status" value="1"/>
</dbReference>
<accession>A0ABV6PBW1</accession>
<comment type="similarity">
    <text evidence="1">Belongs to the SMC family. SbcC subfamily.</text>
</comment>
<dbReference type="EMBL" id="JBHLUB010000031">
    <property type="protein sequence ID" value="MFC0582615.1"/>
    <property type="molecule type" value="Genomic_DNA"/>
</dbReference>
<dbReference type="RefSeq" id="WP_377459909.1">
    <property type="nucleotide sequence ID" value="NZ_JBHLUB010000031.1"/>
</dbReference>
<evidence type="ECO:0000256" key="5">
    <source>
        <dbReference type="SAM" id="MobiDB-lite"/>
    </source>
</evidence>
<gene>
    <name evidence="7" type="ORF">ACFFFR_09525</name>
</gene>
<reference evidence="7 8" key="1">
    <citation type="submission" date="2024-09" db="EMBL/GenBank/DDBJ databases">
        <authorList>
            <person name="Sun Q."/>
            <person name="Mori K."/>
        </authorList>
    </citation>
    <scope>NUCLEOTIDE SEQUENCE [LARGE SCALE GENOMIC DNA]</scope>
    <source>
        <strain evidence="7 8">NCAIM B.02604</strain>
    </source>
</reference>
<feature type="coiled-coil region" evidence="4">
    <location>
        <begin position="196"/>
        <end position="223"/>
    </location>
</feature>